<feature type="transmembrane region" description="Helical" evidence="7">
    <location>
        <begin position="65"/>
        <end position="89"/>
    </location>
</feature>
<dbReference type="InterPro" id="IPR006671">
    <property type="entry name" value="Cyclin_N"/>
</dbReference>
<feature type="transmembrane region" description="Helical" evidence="7">
    <location>
        <begin position="472"/>
        <end position="494"/>
    </location>
</feature>
<feature type="region of interest" description="Disordered" evidence="6">
    <location>
        <begin position="1369"/>
        <end position="1392"/>
    </location>
</feature>
<reference evidence="9 10" key="1">
    <citation type="journal article" date="2019" name="Fungal Biol. Biotechnol.">
        <title>Draft genome sequence of fastidious pathogen Ceratobasidium theobromae, which causes vascular-streak dieback in Theobroma cacao.</title>
        <authorList>
            <person name="Ali S.S."/>
            <person name="Asman A."/>
            <person name="Shao J."/>
            <person name="Firmansyah A.P."/>
            <person name="Susilo A.W."/>
            <person name="Rosmana A."/>
            <person name="McMahon P."/>
            <person name="Junaid M."/>
            <person name="Guest D."/>
            <person name="Kheng T.Y."/>
            <person name="Meinhardt L.W."/>
            <person name="Bailey B.A."/>
        </authorList>
    </citation>
    <scope>NUCLEOTIDE SEQUENCE [LARGE SCALE GENOMIC DNA]</scope>
    <source>
        <strain evidence="9 10">CT2</strain>
    </source>
</reference>
<keyword evidence="5 7" id="KW-0472">Membrane</keyword>
<dbReference type="InterPro" id="IPR009311">
    <property type="entry name" value="IFI6/IFI27-like"/>
</dbReference>
<dbReference type="PANTHER" id="PTHR37992:SF1">
    <property type="entry name" value="DUF1774-DOMAIN-CONTAINING PROTEIN"/>
    <property type="match status" value="1"/>
</dbReference>
<feature type="region of interest" description="Disordered" evidence="6">
    <location>
        <begin position="1598"/>
        <end position="1640"/>
    </location>
</feature>
<feature type="transmembrane region" description="Helical" evidence="7">
    <location>
        <begin position="587"/>
        <end position="605"/>
    </location>
</feature>
<keyword evidence="3 7" id="KW-0812">Transmembrane</keyword>
<feature type="compositionally biased region" description="Polar residues" evidence="6">
    <location>
        <begin position="1720"/>
        <end position="1736"/>
    </location>
</feature>
<dbReference type="Pfam" id="PF00134">
    <property type="entry name" value="Cyclin_N"/>
    <property type="match status" value="1"/>
</dbReference>
<sequence>MTPKTGMVGFYMIVVYVLLIGFCVLLITARNPETKETLVNGVGLRLVVINWLMTAWAALWALQLFIASTIVLGIVTVLLGWIVFSLVWYTPGGPLTRPFDNLFIHSPMKLWFIITLSLIFPLSLFIALEWNYPYTRPDMYARKQWEAFAYIVSMHAAGVLWVFLREDLTVTIGGLWIVLTIMLRRPKAVPVFAALVVFAVLYPLTYISTMAWKRLKRHEEREGRIALPPDDEEAAQGNGNADYEATANVWADQERRSGGTPNLFKLSSTSPTMKAGLTFIFLSLASTLATAFNVPHNNEPSFGTRASSVGGNIAKLEQRSYFGELAVQTSGLPRYTKDDTNGGERDEELLAGVEFGGVMKPCAVHDCKRSYFLKEMMRWVKHALHDVGKCVVIHEHPVAISALLIGATVLLTLLISSGGFMEAIGFTPKGPLKNSIAAVIQSKIGSVQAGSVFAQLQSAAMGGAAMKVIQRLATIAFTHLLGAAAIGAVAYKLLEASGNPTDFKVEEWKIWELESRVNITSSGKMQADLWGTLTPEGCVAYGYREYRAPLSFVPEGTNSLKTCANTPAAVHGVGFKTPLRCTDKANSIYVISMFFVMFMEYLGLYERRCWDLRKFARLLGLHGGDDWNGVCESTPATIDGEHYARPSYCEDKSASFSLKDFTNSGEIIPTLAEFLSWINPYLGRVLAQKTIFPSRLDASTISTARRGDIIPIPDLSIGERLAMSQRNEILESEVKIYSHSALKLDVESLRIASSGSPTSPPMSPIDVCIAELEASIVAERASRLPASPKILSKLRPGLVQRVSSLVTKSGISRVPREIARKIVGFIEFRRDLAVFSQVSKAWRDETLPLLYSTLVLRGWDQILSCLSVVRSNKHIANLIVDLTLDTGPWPAAFNHQFYAILTGALDTTVKLRRLVLILESDITLGYNISTVLEQCRFRLHHFVYEGPDALSCLETFLDFQTMIRTLQVSHRSTLTRSPFPLPPHVTQLWLPLSGHANGFNNLGNISHLSLRGELSPSTLEQFRHSPVHYLAHDVAPWIATRLMLPDWFQSVIPTLFSGLRILRLVGYWVTCETIDSARSHQPTLPNPIPESPQWVDADTFHLINHNNLPIPVESGSAPLGIGSYLATSQGVFDSSKAPTLRIEPGFLDMLRHLPNLAALEVGGFVIRDAAQLRSQVGHAKQWLSQRPRWEEDFINCITSHAAKSLVAVSFLACDKSLYISAFPALTLSSDLAYQLWTAYLQRARVQATHDIEGSAVTISKLIIQSGLQPWAGSVSEPSPCDYNVDSGFMPSKLTRDLAEEVIMNEWVSMGPIDGECRLSLAPHPLSASLPPTLHTSADSFLRFKHIRVLDTLKTVSFLFAVLNDCCGSHSRQQEHSNHPQSNMPPTTTFHPTRVYPSSLIPVSEHRPELVWLMGQLVNEEMVERIASRIRAVVPLESDSDRPPQKLSPARSTLPSPPVTPTKPGFQADLGAKGNWILAETRRLLVGYNPVLKDSDTNPPLHLGVFEPNPAQTSTAGQELSPFSPDVQHRVLLATIICAAKYLNDSSPKNKHWTAYSYHMFHRDDVNAMELQLLALLDWDLRLTESECVDEFSVFFNKPESRAPHPSTPPHEESTATGTSRGAPRSHSNSQLALPSNRRAARPARIDISKGPAHLHPSYLRSQVSGVPLSPPPSAAGQSTFDCSRQLPHSEHAACSHTCECGDHPVQGTRSSTPTRSASTQLNTQPNSSEQPANANTLGQSAVESIASWPALSSRANGLLERVWGSSAQNGRGGVKTSRSVGVFERIACITKVSAKDSFSPFYLRFGLLVILNGLARLKGNAFVF</sequence>
<evidence type="ECO:0000256" key="3">
    <source>
        <dbReference type="ARBA" id="ARBA00022692"/>
    </source>
</evidence>
<dbReference type="OrthoDB" id="3184724at2759"/>
<dbReference type="Pfam" id="PF06140">
    <property type="entry name" value="Ifi-6-16"/>
    <property type="match status" value="1"/>
</dbReference>
<dbReference type="GO" id="GO:0016020">
    <property type="term" value="C:membrane"/>
    <property type="evidence" value="ECO:0007669"/>
    <property type="project" value="UniProtKB-SubCell"/>
</dbReference>
<proteinExistence type="inferred from homology"/>
<comment type="subcellular location">
    <subcellularLocation>
        <location evidence="1">Membrane</location>
        <topology evidence="1">Multi-pass membrane protein</topology>
    </subcellularLocation>
</comment>
<evidence type="ECO:0000256" key="5">
    <source>
        <dbReference type="ARBA" id="ARBA00023136"/>
    </source>
</evidence>
<feature type="region of interest" description="Disordered" evidence="6">
    <location>
        <begin position="1436"/>
        <end position="1466"/>
    </location>
</feature>
<feature type="transmembrane region" description="Helical" evidence="7">
    <location>
        <begin position="191"/>
        <end position="212"/>
    </location>
</feature>
<keyword evidence="4 7" id="KW-1133">Transmembrane helix</keyword>
<evidence type="ECO:0000256" key="2">
    <source>
        <dbReference type="ARBA" id="ARBA00007262"/>
    </source>
</evidence>
<dbReference type="EMBL" id="SSOP01000049">
    <property type="protein sequence ID" value="KAB5592979.1"/>
    <property type="molecule type" value="Genomic_DNA"/>
</dbReference>
<evidence type="ECO:0000313" key="10">
    <source>
        <dbReference type="Proteomes" id="UP000383932"/>
    </source>
</evidence>
<evidence type="ECO:0000256" key="6">
    <source>
        <dbReference type="SAM" id="MobiDB-lite"/>
    </source>
</evidence>
<accession>A0A5N5QMV0</accession>
<feature type="transmembrane region" description="Helical" evidence="7">
    <location>
        <begin position="39"/>
        <end position="59"/>
    </location>
</feature>
<dbReference type="SUPFAM" id="SSF47954">
    <property type="entry name" value="Cyclin-like"/>
    <property type="match status" value="1"/>
</dbReference>
<dbReference type="InterPro" id="IPR038213">
    <property type="entry name" value="IFI6/IFI27-like_sf"/>
</dbReference>
<dbReference type="Proteomes" id="UP000383932">
    <property type="component" value="Unassembled WGS sequence"/>
</dbReference>
<feature type="region of interest" description="Disordered" evidence="6">
    <location>
        <begin position="1662"/>
        <end position="1682"/>
    </location>
</feature>
<evidence type="ECO:0000256" key="4">
    <source>
        <dbReference type="ARBA" id="ARBA00022989"/>
    </source>
</evidence>
<dbReference type="InterPro" id="IPR036915">
    <property type="entry name" value="Cyclin-like_sf"/>
</dbReference>
<feature type="region of interest" description="Disordered" evidence="6">
    <location>
        <begin position="1699"/>
        <end position="1736"/>
    </location>
</feature>
<dbReference type="CDD" id="cd20557">
    <property type="entry name" value="CYCLIN_ScPCL1-like"/>
    <property type="match status" value="1"/>
</dbReference>
<dbReference type="InterPro" id="IPR013920">
    <property type="entry name" value="DUF1774_fun"/>
</dbReference>
<comment type="caution">
    <text evidence="9">The sequence shown here is derived from an EMBL/GenBank/DDBJ whole genome shotgun (WGS) entry which is preliminary data.</text>
</comment>
<name>A0A5N5QMV0_9AGAM</name>
<feature type="transmembrane region" description="Helical" evidence="7">
    <location>
        <begin position="110"/>
        <end position="127"/>
    </location>
</feature>
<dbReference type="Gene3D" id="6.10.110.10">
    <property type="match status" value="1"/>
</dbReference>
<comment type="similarity">
    <text evidence="2">Belongs to the IFI6/IFI27 family.</text>
</comment>
<feature type="compositionally biased region" description="Polar residues" evidence="6">
    <location>
        <begin position="1378"/>
        <end position="1390"/>
    </location>
</feature>
<evidence type="ECO:0000256" key="1">
    <source>
        <dbReference type="ARBA" id="ARBA00004141"/>
    </source>
</evidence>
<protein>
    <submittedName>
        <fullName evidence="9">PHO85 cyclin-1</fullName>
    </submittedName>
</protein>
<gene>
    <name evidence="9" type="ORF">CTheo_3614</name>
</gene>
<feature type="transmembrane region" description="Helical" evidence="7">
    <location>
        <begin position="147"/>
        <end position="163"/>
    </location>
</feature>
<feature type="compositionally biased region" description="Low complexity" evidence="6">
    <location>
        <begin position="1708"/>
        <end position="1719"/>
    </location>
</feature>
<evidence type="ECO:0000313" key="9">
    <source>
        <dbReference type="EMBL" id="KAB5592979.1"/>
    </source>
</evidence>
<dbReference type="PANTHER" id="PTHR37992">
    <property type="entry name" value="EXPRESSED PROTEIN"/>
    <property type="match status" value="1"/>
</dbReference>
<organism evidence="9 10">
    <name type="scientific">Ceratobasidium theobromae</name>
    <dbReference type="NCBI Taxonomy" id="1582974"/>
    <lineage>
        <taxon>Eukaryota</taxon>
        <taxon>Fungi</taxon>
        <taxon>Dikarya</taxon>
        <taxon>Basidiomycota</taxon>
        <taxon>Agaricomycotina</taxon>
        <taxon>Agaricomycetes</taxon>
        <taxon>Cantharellales</taxon>
        <taxon>Ceratobasidiaceae</taxon>
        <taxon>Ceratobasidium</taxon>
    </lineage>
</organism>
<feature type="domain" description="Cyclin N-terminal" evidence="8">
    <location>
        <begin position="1528"/>
        <end position="1581"/>
    </location>
</feature>
<evidence type="ECO:0000256" key="7">
    <source>
        <dbReference type="SAM" id="Phobius"/>
    </source>
</evidence>
<feature type="compositionally biased region" description="Polar residues" evidence="6">
    <location>
        <begin position="1614"/>
        <end position="1633"/>
    </location>
</feature>
<evidence type="ECO:0000259" key="8">
    <source>
        <dbReference type="Pfam" id="PF00134"/>
    </source>
</evidence>
<feature type="transmembrane region" description="Helical" evidence="7">
    <location>
        <begin position="398"/>
        <end position="420"/>
    </location>
</feature>
<keyword evidence="10" id="KW-1185">Reference proteome</keyword>
<feature type="transmembrane region" description="Helical" evidence="7">
    <location>
        <begin position="6"/>
        <end position="27"/>
    </location>
</feature>
<dbReference type="Gene3D" id="1.10.472.10">
    <property type="entry name" value="Cyclin-like"/>
    <property type="match status" value="1"/>
</dbReference>